<accession>A0AAD9BVH4</accession>
<comment type="caution">
    <text evidence="1">The sequence shown here is derived from an EMBL/GenBank/DDBJ whole genome shotgun (WGS) entry which is preliminary data.</text>
</comment>
<proteinExistence type="predicted"/>
<evidence type="ECO:0000313" key="2">
    <source>
        <dbReference type="Proteomes" id="UP001228049"/>
    </source>
</evidence>
<organism evidence="1 2">
    <name type="scientific">Dissostichus eleginoides</name>
    <name type="common">Patagonian toothfish</name>
    <name type="synonym">Dissostichus amissus</name>
    <dbReference type="NCBI Taxonomy" id="100907"/>
    <lineage>
        <taxon>Eukaryota</taxon>
        <taxon>Metazoa</taxon>
        <taxon>Chordata</taxon>
        <taxon>Craniata</taxon>
        <taxon>Vertebrata</taxon>
        <taxon>Euteleostomi</taxon>
        <taxon>Actinopterygii</taxon>
        <taxon>Neopterygii</taxon>
        <taxon>Teleostei</taxon>
        <taxon>Neoteleostei</taxon>
        <taxon>Acanthomorphata</taxon>
        <taxon>Eupercaria</taxon>
        <taxon>Perciformes</taxon>
        <taxon>Notothenioidei</taxon>
        <taxon>Nototheniidae</taxon>
        <taxon>Dissostichus</taxon>
    </lineage>
</organism>
<reference evidence="1" key="1">
    <citation type="submission" date="2023-04" db="EMBL/GenBank/DDBJ databases">
        <title>Chromosome-level genome of Chaenocephalus aceratus.</title>
        <authorList>
            <person name="Park H."/>
        </authorList>
    </citation>
    <scope>NUCLEOTIDE SEQUENCE</scope>
    <source>
        <strain evidence="1">DE</strain>
        <tissue evidence="1">Muscle</tissue>
    </source>
</reference>
<dbReference type="EMBL" id="JASDAP010000016">
    <property type="protein sequence ID" value="KAK1889802.1"/>
    <property type="molecule type" value="Genomic_DNA"/>
</dbReference>
<sequence length="91" mass="9917">MGTTFSATPPQWELVRSLLTTKGQNLIPKLLVPILIGVRSRVSLLTRKGAPGQQCFLVVGAPPPHRHLCLTPRKRDPSSQGGYCPHGVDYC</sequence>
<protein>
    <submittedName>
        <fullName evidence="1">A-adding tRNA nucleotidyltransferase</fullName>
    </submittedName>
</protein>
<dbReference type="Proteomes" id="UP001228049">
    <property type="component" value="Unassembled WGS sequence"/>
</dbReference>
<keyword evidence="2" id="KW-1185">Reference proteome</keyword>
<name>A0AAD9BVH4_DISEL</name>
<gene>
    <name evidence="1" type="ORF">KUDE01_014477</name>
</gene>
<dbReference type="AlphaFoldDB" id="A0AAD9BVH4"/>
<evidence type="ECO:0000313" key="1">
    <source>
        <dbReference type="EMBL" id="KAK1889802.1"/>
    </source>
</evidence>